<dbReference type="Proteomes" id="UP000308886">
    <property type="component" value="Unassembled WGS sequence"/>
</dbReference>
<gene>
    <name evidence="1" type="ORF">E5358_09935</name>
</gene>
<dbReference type="EMBL" id="SRZC01000015">
    <property type="protein sequence ID" value="TGX81605.1"/>
    <property type="molecule type" value="Genomic_DNA"/>
</dbReference>
<accession>A0AC61QPF4</accession>
<keyword evidence="1" id="KW-0547">Nucleotide-binding</keyword>
<comment type="caution">
    <text evidence="1">The sequence shown here is derived from an EMBL/GenBank/DDBJ whole genome shotgun (WGS) entry which is preliminary data.</text>
</comment>
<evidence type="ECO:0000313" key="2">
    <source>
        <dbReference type="Proteomes" id="UP000308886"/>
    </source>
</evidence>
<reference evidence="1" key="1">
    <citation type="submission" date="2019-04" db="EMBL/GenBank/DDBJ databases">
        <title>Microbes associate with the intestines of laboratory mice.</title>
        <authorList>
            <person name="Navarre W."/>
            <person name="Wong E."/>
            <person name="Huang K."/>
            <person name="Tropini C."/>
            <person name="Ng K."/>
            <person name="Yu B."/>
        </authorList>
    </citation>
    <scope>NUCLEOTIDE SEQUENCE</scope>
    <source>
        <strain evidence="1">NM73_A23</strain>
    </source>
</reference>
<evidence type="ECO:0000313" key="1">
    <source>
        <dbReference type="EMBL" id="TGX81605.1"/>
    </source>
</evidence>
<keyword evidence="2" id="KW-1185">Reference proteome</keyword>
<name>A0AC61QPF4_9BACT</name>
<proteinExistence type="predicted"/>
<organism evidence="1 2">
    <name type="scientific">Palleniella muris</name>
    <dbReference type="NCBI Taxonomy" id="3038145"/>
    <lineage>
        <taxon>Bacteria</taxon>
        <taxon>Pseudomonadati</taxon>
        <taxon>Bacteroidota</taxon>
        <taxon>Bacteroidia</taxon>
        <taxon>Bacteroidales</taxon>
        <taxon>Prevotellaceae</taxon>
        <taxon>Palleniella</taxon>
    </lineage>
</organism>
<keyword evidence="1" id="KW-0067">ATP-binding</keyword>
<protein>
    <submittedName>
        <fullName evidence="1">ATP-binding protein</fullName>
    </submittedName>
</protein>
<sequence length="106" mass="12306">MKKEELKKRIAQGESSTLQFKLQWSDNDKISKETIAFANSRGGSIVFGIEDKTGSIEGLTYDEVHQKPAIWLRITLSHLFTFCHIRKKSKVRHIGYQHSFRQQQTL</sequence>